<protein>
    <submittedName>
        <fullName evidence="1">Uncharacterized protein</fullName>
    </submittedName>
</protein>
<keyword evidence="2" id="KW-1185">Reference proteome</keyword>
<gene>
    <name evidence="1" type="ORF">C7C56_010720</name>
</gene>
<evidence type="ECO:0000313" key="1">
    <source>
        <dbReference type="EMBL" id="PWF48674.1"/>
    </source>
</evidence>
<dbReference type="EMBL" id="PXWF02000162">
    <property type="protein sequence ID" value="PWF48674.1"/>
    <property type="molecule type" value="Genomic_DNA"/>
</dbReference>
<name>A0A2U2HMC7_9BURK</name>
<organism evidence="1 2">
    <name type="scientific">Massilia glaciei</name>
    <dbReference type="NCBI Taxonomy" id="1524097"/>
    <lineage>
        <taxon>Bacteria</taxon>
        <taxon>Pseudomonadati</taxon>
        <taxon>Pseudomonadota</taxon>
        <taxon>Betaproteobacteria</taxon>
        <taxon>Burkholderiales</taxon>
        <taxon>Oxalobacteraceae</taxon>
        <taxon>Telluria group</taxon>
        <taxon>Massilia</taxon>
    </lineage>
</organism>
<evidence type="ECO:0000313" key="2">
    <source>
        <dbReference type="Proteomes" id="UP000241421"/>
    </source>
</evidence>
<accession>A0A2U2HMC7</accession>
<sequence length="92" mass="10578">MNDEQFVTLIGDSETDETIMLLSERGHKVYESPMKNYSLVALAIRAAAHRNLDPVMLLDWCESCLLGEQALYETEASTLLSNWQKERHDLYD</sequence>
<comment type="caution">
    <text evidence="1">The sequence shown here is derived from an EMBL/GenBank/DDBJ whole genome shotgun (WGS) entry which is preliminary data.</text>
</comment>
<dbReference type="Proteomes" id="UP000241421">
    <property type="component" value="Unassembled WGS sequence"/>
</dbReference>
<proteinExistence type="predicted"/>
<reference evidence="1 2" key="1">
    <citation type="submission" date="2018-04" db="EMBL/GenBank/DDBJ databases">
        <title>Massilia violaceinigra sp. nov., a novel purple-pigmented bacterium isolated from Tianshan glacier, Xinjiang, China.</title>
        <authorList>
            <person name="Wang H."/>
        </authorList>
    </citation>
    <scope>NUCLEOTIDE SEQUENCE [LARGE SCALE GENOMIC DNA]</scope>
    <source>
        <strain evidence="1 2">B448-2</strain>
    </source>
</reference>
<dbReference type="RefSeq" id="WP_106757412.1">
    <property type="nucleotide sequence ID" value="NZ_PXWF02000162.1"/>
</dbReference>
<dbReference type="AlphaFoldDB" id="A0A2U2HMC7"/>